<dbReference type="OrthoDB" id="3268261at2"/>
<dbReference type="KEGG" id="noy:EXE57_11825"/>
<reference evidence="2 3" key="1">
    <citation type="submission" date="2019-03" db="EMBL/GenBank/DDBJ databases">
        <title>Three New Species of Nocardioides, Nocardioides euryhalodurans sp. nov., Nocardioides seonyuensis sp. nov. and Nocardioides eburneoflavus sp. nov., Iolated from Soil.</title>
        <authorList>
            <person name="Roh S.G."/>
            <person name="Lee C."/>
            <person name="Kim M.-K."/>
            <person name="Kim S.B."/>
        </authorList>
    </citation>
    <scope>NUCLEOTIDE SEQUENCE [LARGE SCALE GENOMIC DNA]</scope>
    <source>
        <strain evidence="2 3">MMS17-SY117</strain>
    </source>
</reference>
<feature type="signal peptide" evidence="1">
    <location>
        <begin position="1"/>
        <end position="33"/>
    </location>
</feature>
<protein>
    <submittedName>
        <fullName evidence="2">Uncharacterized protein</fullName>
    </submittedName>
</protein>
<evidence type="ECO:0000313" key="3">
    <source>
        <dbReference type="Proteomes" id="UP000294894"/>
    </source>
</evidence>
<evidence type="ECO:0000256" key="1">
    <source>
        <dbReference type="SAM" id="SignalP"/>
    </source>
</evidence>
<dbReference type="Proteomes" id="UP000294894">
    <property type="component" value="Chromosome"/>
</dbReference>
<gene>
    <name evidence="2" type="ORF">EXE57_11825</name>
</gene>
<organism evidence="2 3">
    <name type="scientific">Nocardioides euryhalodurans</name>
    <dbReference type="NCBI Taxonomy" id="2518370"/>
    <lineage>
        <taxon>Bacteria</taxon>
        <taxon>Bacillati</taxon>
        <taxon>Actinomycetota</taxon>
        <taxon>Actinomycetes</taxon>
        <taxon>Propionibacteriales</taxon>
        <taxon>Nocardioidaceae</taxon>
        <taxon>Nocardioides</taxon>
    </lineage>
</organism>
<dbReference type="AlphaFoldDB" id="A0A4P7GM91"/>
<dbReference type="EMBL" id="CP038267">
    <property type="protein sequence ID" value="QBR92887.1"/>
    <property type="molecule type" value="Genomic_DNA"/>
</dbReference>
<evidence type="ECO:0000313" key="2">
    <source>
        <dbReference type="EMBL" id="QBR92887.1"/>
    </source>
</evidence>
<keyword evidence="3" id="KW-1185">Reference proteome</keyword>
<proteinExistence type="predicted"/>
<dbReference type="RefSeq" id="WP_135077750.1">
    <property type="nucleotide sequence ID" value="NZ_CP038267.1"/>
</dbReference>
<accession>A0A4P7GM91</accession>
<keyword evidence="1" id="KW-0732">Signal</keyword>
<feature type="chain" id="PRO_5020623430" evidence="1">
    <location>
        <begin position="34"/>
        <end position="916"/>
    </location>
</feature>
<name>A0A4P7GM91_9ACTN</name>
<sequence length="916" mass="94506">MISGKVVKKFVAATSVAVSAVLVTASVAPAAQADVESTSNRVLQSVSVAMSPDGTLTGVDGSLVETSGSAEDAEAQASSYAPSDVATDLPVRVLTAWRTSEGAGTDLSDLQGYSGRVAIDLTVQNLTVEPQMLQYDVDGTSRSQAALVGSPLTITASAGLGDLAPATIVTDDEDTGRNVTNGVIGRSADGTTVQWAAMLAPPTLSSSAELSLVVDAKNFDVPEFDLSVQPGLVTDPSIGALVDSAFNPGSSDELELQSRTISLIGEVNAVLARASGTISDVRSNLTSSAETLGTQTVADLQSSTESVTSNMRALDGALQGLQGDLSSTLESTGSSAVAELDQAVTAVDQMLGDTSAPVPTAQVDGNGCRTTVAPPKGSQSIYGNLLQVAGQLKGYAEATEFCKEQLSDSLATTIGDEETIDDCDPQAQTQSATCSLLGAKTSFTDIAEDLRGLADDAVELLNPDLYGQALDASQRLGTAVGQLETLTGLLDSGRLVTLQTLRDAKNLVRGDDPETPQDETGPLAREAAMIGAELDAIHTDAIALEGALDLEGMQTQGAEAAAQAATLCGAVLTPEQREALDATLVGLRGTDCDDADPTPDARDALVERLDADNYPQLQEIIESSDVEGGAAGAAAALSEIEDIRVDLDEGIQEALDLKRGNPPRTLEEISQALGTAFDELSIAKTDLDDAVEDLEQVSADVPEIEAEIDAAVDAAKAEIEAQLGRDIGGLATARDSADEELGTMFDRSREGLSNSADAVVRDGRRTLAGQKQDFARAQAEAGNRISSEIEGGLSQINQGVSASTRDMEAATALLTADLRKVLLDLGAREVDGGGLLGAMATNAATARTADYQLALATNATTAYANVRSRDIGGILLQQAQTDAALQMLADLPAFELDLPAGSVHRTVYSYRIGDGQ</sequence>